<dbReference type="AlphaFoldDB" id="A0A4R6XWG6"/>
<evidence type="ECO:0000259" key="7">
    <source>
        <dbReference type="Pfam" id="PF03710"/>
    </source>
</evidence>
<evidence type="ECO:0000256" key="2">
    <source>
        <dbReference type="ARBA" id="ARBA00022695"/>
    </source>
</evidence>
<protein>
    <submittedName>
        <fullName evidence="9">Glutamate-ammonia-ligase adenylyltransferase</fullName>
    </submittedName>
</protein>
<feature type="domain" description="Glutamate-ammonia ligase adenylyltransferase repeated" evidence="7">
    <location>
        <begin position="44"/>
        <end position="239"/>
    </location>
</feature>
<evidence type="ECO:0000256" key="1">
    <source>
        <dbReference type="ARBA" id="ARBA00022679"/>
    </source>
</evidence>
<name>A0A4R6XWG6_9GAMM</name>
<dbReference type="GO" id="GO:0005829">
    <property type="term" value="C:cytosol"/>
    <property type="evidence" value="ECO:0007669"/>
    <property type="project" value="TreeGrafter"/>
</dbReference>
<evidence type="ECO:0000313" key="9">
    <source>
        <dbReference type="EMBL" id="TDR20838.1"/>
    </source>
</evidence>
<sequence length="797" mass="92112">MKTAPKWLKVFPFIETQWECIVQLLDRYPEIDVYDINNDWDHFVRANQQSDQFALLRQFRKSRLAFLAYVDFQLPLSEHIKTMHRVTVLAEHLISQAYLMAVSDMQQRFGKVLDAQKNVVDLQIFALGKLGTQELNYSSDVDLVFVYPEYGESNGKRTLDAESYFTRLGQKIIKLLDYFSPDGLVYRVDMRLRPFGSAGSLVCSEKSLVQYLVNEGRDWERFAWMRARLICGNSASAQSLLSELKSFIYRKHLDYQVFSSLAKIKKNIASVYPSNTRNLKHGLGGIRTIEFIIQSLQLVFGGRDAKLQGVSIYPMFEHLVNEKKMPVGDGELLKSTWVWLRKLENMSQIINDESIHELPENEEAQIAFATINNHASWESLEAMMGAQRGAVDDLFIQLFNDSNQDESLTQADEQLMQQLLDQINFQRVPKDTVQKAKKLLELTVVKAAPEVCHDFVQIIKVLLKRPSYLLMLLREHNVHNNVLKLLAAHTYFKKVLLDYPVLFEQLFEHQPFEPLNHDKLSGMWSARQLGAQTLDDVENWMEQLRYFKLVNQFNLMRSISVGEITPKQLGVQLTLLAEFIIFKVCDQCWNELHTKHSDVKIVAEDLMVLAYGSMAVYDMSITSDLDLVFIIDQPNYDAEERVFVHKWVKRILHHLGSQMYHGLLYEIDLQLRPNGRSGSLVTTKSEFEKYQRTQAWTWEHAAMVKSRLVSGCDAQKQWHQILRQNVLIQKRDPLKVSSDLKEMSGKLQLLKGDGAHHKDFAVLAAVLIHAHQYPELVMIDDMQELNNRLGELGLLEP</sequence>
<evidence type="ECO:0000256" key="3">
    <source>
        <dbReference type="ARBA" id="ARBA00022741"/>
    </source>
</evidence>
<keyword evidence="1 9" id="KW-0808">Transferase</keyword>
<keyword evidence="4" id="KW-0067">ATP-binding</keyword>
<dbReference type="GO" id="GO:0016874">
    <property type="term" value="F:ligase activity"/>
    <property type="evidence" value="ECO:0007669"/>
    <property type="project" value="UniProtKB-KW"/>
</dbReference>
<dbReference type="InterPro" id="IPR043519">
    <property type="entry name" value="NT_sf"/>
</dbReference>
<dbReference type="Gene3D" id="1.20.120.330">
    <property type="entry name" value="Nucleotidyltransferases domain 2"/>
    <property type="match status" value="1"/>
</dbReference>
<evidence type="ECO:0000256" key="4">
    <source>
        <dbReference type="ARBA" id="ARBA00022840"/>
    </source>
</evidence>
<evidence type="ECO:0000313" key="10">
    <source>
        <dbReference type="Proteomes" id="UP000295724"/>
    </source>
</evidence>
<feature type="domain" description="Glutamate-ammonia ligase adenylyltransferase repeated" evidence="7">
    <location>
        <begin position="481"/>
        <end position="716"/>
    </location>
</feature>
<dbReference type="SUPFAM" id="SSF81301">
    <property type="entry name" value="Nucleotidyltransferase"/>
    <property type="match status" value="2"/>
</dbReference>
<keyword evidence="3" id="KW-0547">Nucleotide-binding</keyword>
<dbReference type="Pfam" id="PF03710">
    <property type="entry name" value="GlnE"/>
    <property type="match status" value="2"/>
</dbReference>
<organism evidence="9 10">
    <name type="scientific">Marinicella litoralis</name>
    <dbReference type="NCBI Taxonomy" id="644220"/>
    <lineage>
        <taxon>Bacteria</taxon>
        <taxon>Pseudomonadati</taxon>
        <taxon>Pseudomonadota</taxon>
        <taxon>Gammaproteobacteria</taxon>
        <taxon>Lysobacterales</taxon>
        <taxon>Marinicellaceae</taxon>
        <taxon>Marinicella</taxon>
    </lineage>
</organism>
<dbReference type="InterPro" id="IPR013546">
    <property type="entry name" value="PII_UdlTrfase/GS_AdlTrfase"/>
</dbReference>
<keyword evidence="10" id="KW-1185">Reference proteome</keyword>
<dbReference type="Pfam" id="PF08335">
    <property type="entry name" value="GlnD_UR_UTase"/>
    <property type="match status" value="1"/>
</dbReference>
<keyword evidence="6" id="KW-0511">Multifunctional enzyme</keyword>
<keyword evidence="2 9" id="KW-0548">Nucleotidyltransferase</keyword>
<dbReference type="Gene3D" id="3.30.460.10">
    <property type="entry name" value="Beta Polymerase, domain 2"/>
    <property type="match status" value="2"/>
</dbReference>
<accession>A0A4R6XWG6</accession>
<keyword evidence="5" id="KW-0460">Magnesium</keyword>
<dbReference type="GO" id="GO:0008882">
    <property type="term" value="F:[glutamate-ammonia-ligase] adenylyltransferase activity"/>
    <property type="evidence" value="ECO:0007669"/>
    <property type="project" value="InterPro"/>
</dbReference>
<dbReference type="InterPro" id="IPR005190">
    <property type="entry name" value="GlnE_rpt_dom"/>
</dbReference>
<proteinExistence type="predicted"/>
<evidence type="ECO:0000259" key="8">
    <source>
        <dbReference type="Pfam" id="PF08335"/>
    </source>
</evidence>
<dbReference type="EMBL" id="SNZB01000003">
    <property type="protein sequence ID" value="TDR20838.1"/>
    <property type="molecule type" value="Genomic_DNA"/>
</dbReference>
<keyword evidence="9" id="KW-0436">Ligase</keyword>
<evidence type="ECO:0000256" key="5">
    <source>
        <dbReference type="ARBA" id="ARBA00022842"/>
    </source>
</evidence>
<dbReference type="Proteomes" id="UP000295724">
    <property type="component" value="Unassembled WGS sequence"/>
</dbReference>
<reference evidence="9 10" key="1">
    <citation type="submission" date="2019-03" db="EMBL/GenBank/DDBJ databases">
        <title>Genomic Encyclopedia of Type Strains, Phase IV (KMG-IV): sequencing the most valuable type-strain genomes for metagenomic binning, comparative biology and taxonomic classification.</title>
        <authorList>
            <person name="Goeker M."/>
        </authorList>
    </citation>
    <scope>NUCLEOTIDE SEQUENCE [LARGE SCALE GENOMIC DNA]</scope>
    <source>
        <strain evidence="9 10">DSM 25488</strain>
    </source>
</reference>
<comment type="caution">
    <text evidence="9">The sequence shown here is derived from an EMBL/GenBank/DDBJ whole genome shotgun (WGS) entry which is preliminary data.</text>
</comment>
<dbReference type="PANTHER" id="PTHR30621">
    <property type="entry name" value="GLUTAMINE SYNTHETASE ADENYLYLTRANSFERASE"/>
    <property type="match status" value="1"/>
</dbReference>
<dbReference type="OrthoDB" id="9759366at2"/>
<evidence type="ECO:0000256" key="6">
    <source>
        <dbReference type="ARBA" id="ARBA00023268"/>
    </source>
</evidence>
<gene>
    <name evidence="9" type="ORF">C8D91_1816</name>
</gene>
<dbReference type="GO" id="GO:0000820">
    <property type="term" value="P:regulation of glutamine family amino acid metabolic process"/>
    <property type="evidence" value="ECO:0007669"/>
    <property type="project" value="TreeGrafter"/>
</dbReference>
<dbReference type="InterPro" id="IPR023057">
    <property type="entry name" value="GlnE"/>
</dbReference>
<dbReference type="SUPFAM" id="SSF81593">
    <property type="entry name" value="Nucleotidyltransferase substrate binding subunit/domain"/>
    <property type="match status" value="1"/>
</dbReference>
<feature type="domain" description="PII-uridylyltransferase/Glutamine-synthetase adenylyltransferase" evidence="8">
    <location>
        <begin position="277"/>
        <end position="386"/>
    </location>
</feature>
<dbReference type="CDD" id="cd05401">
    <property type="entry name" value="NT_GlnE_GlnD_like"/>
    <property type="match status" value="2"/>
</dbReference>
<dbReference type="RefSeq" id="WP_099018660.1">
    <property type="nucleotide sequence ID" value="NZ_NIHB01000001.1"/>
</dbReference>
<dbReference type="GO" id="GO:0005524">
    <property type="term" value="F:ATP binding"/>
    <property type="evidence" value="ECO:0007669"/>
    <property type="project" value="UniProtKB-KW"/>
</dbReference>
<dbReference type="PANTHER" id="PTHR30621:SF0">
    <property type="entry name" value="BIFUNCTIONAL GLUTAMINE SYNTHETASE ADENYLYLTRANSFERASE_ADENYLYL-REMOVING ENZYME"/>
    <property type="match status" value="1"/>
</dbReference>